<dbReference type="Proteomes" id="UP000233837">
    <property type="component" value="Unassembled WGS sequence"/>
</dbReference>
<accession>A0A2I0XGY1</accession>
<protein>
    <submittedName>
        <fullName evidence="1">Uncharacterized protein</fullName>
    </submittedName>
</protein>
<keyword evidence="2" id="KW-1185">Reference proteome</keyword>
<reference evidence="1 2" key="2">
    <citation type="journal article" date="2017" name="Nature">
        <title>The Apostasia genome and the evolution of orchids.</title>
        <authorList>
            <person name="Zhang G.Q."/>
            <person name="Liu K.W."/>
            <person name="Li Z."/>
            <person name="Lohaus R."/>
            <person name="Hsiao Y.Y."/>
            <person name="Niu S.C."/>
            <person name="Wang J.Y."/>
            <person name="Lin Y.C."/>
            <person name="Xu Q."/>
            <person name="Chen L.J."/>
            <person name="Yoshida K."/>
            <person name="Fujiwara S."/>
            <person name="Wang Z.W."/>
            <person name="Zhang Y.Q."/>
            <person name="Mitsuda N."/>
            <person name="Wang M."/>
            <person name="Liu G.H."/>
            <person name="Pecoraro L."/>
            <person name="Huang H.X."/>
            <person name="Xiao X.J."/>
            <person name="Lin M."/>
            <person name="Wu X.Y."/>
            <person name="Wu W.L."/>
            <person name="Chen Y.Y."/>
            <person name="Chang S.B."/>
            <person name="Sakamoto S."/>
            <person name="Ohme-Takagi M."/>
            <person name="Yagi M."/>
            <person name="Zeng S.J."/>
            <person name="Shen C.Y."/>
            <person name="Yeh C.M."/>
            <person name="Luo Y.B."/>
            <person name="Tsai W.C."/>
            <person name="Van de Peer Y."/>
            <person name="Liu Z.J."/>
        </authorList>
    </citation>
    <scope>NUCLEOTIDE SEQUENCE [LARGE SCALE GENOMIC DNA]</scope>
    <source>
        <tissue evidence="1">The whole plant</tissue>
    </source>
</reference>
<gene>
    <name evidence="1" type="ORF">MA16_Dca006578</name>
</gene>
<evidence type="ECO:0000313" key="2">
    <source>
        <dbReference type="Proteomes" id="UP000233837"/>
    </source>
</evidence>
<dbReference type="AlphaFoldDB" id="A0A2I0XGY1"/>
<sequence>MLPSTPHSFPTLCRKSLAAYFVVQFVGIDMKVAYLLNLSTTTYMLPYPSDFGRQEMKSKIMFSHGRCGMGSGSNNPPGCW</sequence>
<reference evidence="1 2" key="1">
    <citation type="journal article" date="2016" name="Sci. Rep.">
        <title>The Dendrobium catenatum Lindl. genome sequence provides insights into polysaccharide synthase, floral development and adaptive evolution.</title>
        <authorList>
            <person name="Zhang G.Q."/>
            <person name="Xu Q."/>
            <person name="Bian C."/>
            <person name="Tsai W.C."/>
            <person name="Yeh C.M."/>
            <person name="Liu K.W."/>
            <person name="Yoshida K."/>
            <person name="Zhang L.S."/>
            <person name="Chang S.B."/>
            <person name="Chen F."/>
            <person name="Shi Y."/>
            <person name="Su Y.Y."/>
            <person name="Zhang Y.Q."/>
            <person name="Chen L.J."/>
            <person name="Yin Y."/>
            <person name="Lin M."/>
            <person name="Huang H."/>
            <person name="Deng H."/>
            <person name="Wang Z.W."/>
            <person name="Zhu S.L."/>
            <person name="Zhao X."/>
            <person name="Deng C."/>
            <person name="Niu S.C."/>
            <person name="Huang J."/>
            <person name="Wang M."/>
            <person name="Liu G.H."/>
            <person name="Yang H.J."/>
            <person name="Xiao X.J."/>
            <person name="Hsiao Y.Y."/>
            <person name="Wu W.L."/>
            <person name="Chen Y.Y."/>
            <person name="Mitsuda N."/>
            <person name="Ohme-Takagi M."/>
            <person name="Luo Y.B."/>
            <person name="Van de Peer Y."/>
            <person name="Liu Z.J."/>
        </authorList>
    </citation>
    <scope>NUCLEOTIDE SEQUENCE [LARGE SCALE GENOMIC DNA]</scope>
    <source>
        <tissue evidence="1">The whole plant</tissue>
    </source>
</reference>
<evidence type="ECO:0000313" key="1">
    <source>
        <dbReference type="EMBL" id="PKU87169.1"/>
    </source>
</evidence>
<proteinExistence type="predicted"/>
<organism evidence="1 2">
    <name type="scientific">Dendrobium catenatum</name>
    <dbReference type="NCBI Taxonomy" id="906689"/>
    <lineage>
        <taxon>Eukaryota</taxon>
        <taxon>Viridiplantae</taxon>
        <taxon>Streptophyta</taxon>
        <taxon>Embryophyta</taxon>
        <taxon>Tracheophyta</taxon>
        <taxon>Spermatophyta</taxon>
        <taxon>Magnoliopsida</taxon>
        <taxon>Liliopsida</taxon>
        <taxon>Asparagales</taxon>
        <taxon>Orchidaceae</taxon>
        <taxon>Epidendroideae</taxon>
        <taxon>Malaxideae</taxon>
        <taxon>Dendrobiinae</taxon>
        <taxon>Dendrobium</taxon>
    </lineage>
</organism>
<name>A0A2I0XGY1_9ASPA</name>
<dbReference type="EMBL" id="KZ501893">
    <property type="protein sequence ID" value="PKU87169.1"/>
    <property type="molecule type" value="Genomic_DNA"/>
</dbReference>